<protein>
    <submittedName>
        <fullName evidence="3">Uncharacterized protein</fullName>
    </submittedName>
</protein>
<feature type="region of interest" description="Disordered" evidence="1">
    <location>
        <begin position="156"/>
        <end position="425"/>
    </location>
</feature>
<feature type="compositionally biased region" description="Gly residues" evidence="1">
    <location>
        <begin position="636"/>
        <end position="645"/>
    </location>
</feature>
<evidence type="ECO:0000256" key="1">
    <source>
        <dbReference type="SAM" id="MobiDB-lite"/>
    </source>
</evidence>
<feature type="compositionally biased region" description="Basic and acidic residues" evidence="1">
    <location>
        <begin position="385"/>
        <end position="395"/>
    </location>
</feature>
<keyword evidence="2" id="KW-0732">Signal</keyword>
<feature type="region of interest" description="Disordered" evidence="1">
    <location>
        <begin position="490"/>
        <end position="510"/>
    </location>
</feature>
<proteinExistence type="predicted"/>
<accession>A0A2J8AF51</accession>
<feature type="compositionally biased region" description="Low complexity" evidence="1">
    <location>
        <begin position="288"/>
        <end position="305"/>
    </location>
</feature>
<feature type="region of interest" description="Disordered" evidence="1">
    <location>
        <begin position="608"/>
        <end position="706"/>
    </location>
</feature>
<evidence type="ECO:0000256" key="2">
    <source>
        <dbReference type="SAM" id="SignalP"/>
    </source>
</evidence>
<gene>
    <name evidence="3" type="ORF">TSOC_002046</name>
</gene>
<feature type="compositionally biased region" description="Low complexity" evidence="1">
    <location>
        <begin position="83"/>
        <end position="93"/>
    </location>
</feature>
<feature type="compositionally biased region" description="Low complexity" evidence="1">
    <location>
        <begin position="654"/>
        <end position="675"/>
    </location>
</feature>
<feature type="compositionally biased region" description="Low complexity" evidence="1">
    <location>
        <begin position="167"/>
        <end position="192"/>
    </location>
</feature>
<name>A0A2J8AF51_9CHLO</name>
<organism evidence="3 4">
    <name type="scientific">Tetrabaena socialis</name>
    <dbReference type="NCBI Taxonomy" id="47790"/>
    <lineage>
        <taxon>Eukaryota</taxon>
        <taxon>Viridiplantae</taxon>
        <taxon>Chlorophyta</taxon>
        <taxon>core chlorophytes</taxon>
        <taxon>Chlorophyceae</taxon>
        <taxon>CS clade</taxon>
        <taxon>Chlamydomonadales</taxon>
        <taxon>Tetrabaenaceae</taxon>
        <taxon>Tetrabaena</taxon>
    </lineage>
</organism>
<keyword evidence="4" id="KW-1185">Reference proteome</keyword>
<sequence length="738" mass="74280">MASLRDVRALAALALFFASSANASLVTVYSLQRHGARNVLAKSAVLTEGDIIGGPTLLPQGQRQTYTAGDTGAPPTASGSERPSGGDVSSRVDSVLVPSERAWSAAQQHFGSAAVPFGVARGAAAAGVGGVAGGVGEEGGRGAAMLMPLPLLHEEEEGEAEGRRQPRQQQALTQAVVQHHQQAQQQWQQQQQRGHRDRMSPVMAAAAASAPRPPLSPRPRVSDSAAAATAARRTSSSGLAAGAAPASSPPTNSPFRRASLLHARSHLGPLQQQLTPSAPAGPVPADLPTSPAGTAPQQQPGQQPSAEVLRSHPSWFQRRAAPGGAGSAASGPSPNPTPQAPTRPPPIFPHSPLPFARSSTPAEGRSPSPRPAARPSGRALAAMADPRHASSEIEPAHPLPPPPLARHPHHPHPAPGASNPQPQPHAQLLLSQPHLRPQLSASARNSHLNTWSPGRTLQHSASAAAVPRAAAADAGSGAAVAAGAGARAAAPWGGAVGSGPAGEITSEGRASGGGAAQVVWRRAPPAVQALRVGAGGTVGCYALPPPPWMTGLADEPPGGLPRYLPHHAAAPNASSFSPLPHASAGALGSAGGSGLTVGRTLARMVSQRTPAVTATTTSTPAGLSAAAATGAADPGRSGGGFGGSGRFPPPPLQLPQVQQLLLGGQLQPPSPQEARSGGGGAAGRRSSLPGYEGVESAGERERSSRVTVRGLMPQVRQAEVAGFKGSNVQHQRLACVCG</sequence>
<feature type="compositionally biased region" description="Low complexity" evidence="1">
    <location>
        <begin position="200"/>
        <end position="210"/>
    </location>
</feature>
<dbReference type="OrthoDB" id="258392at2759"/>
<feature type="compositionally biased region" description="Pro residues" evidence="1">
    <location>
        <begin position="333"/>
        <end position="352"/>
    </location>
</feature>
<feature type="compositionally biased region" description="Polar residues" evidence="1">
    <location>
        <begin position="59"/>
        <end position="68"/>
    </location>
</feature>
<evidence type="ECO:0000313" key="4">
    <source>
        <dbReference type="Proteomes" id="UP000236333"/>
    </source>
</evidence>
<feature type="compositionally biased region" description="Low complexity" evidence="1">
    <location>
        <begin position="361"/>
        <end position="384"/>
    </location>
</feature>
<reference evidence="3 4" key="1">
    <citation type="journal article" date="2017" name="Mol. Biol. Evol.">
        <title>The 4-celled Tetrabaena socialis nuclear genome reveals the essential components for genetic control of cell number at the origin of multicellularity in the volvocine lineage.</title>
        <authorList>
            <person name="Featherston J."/>
            <person name="Arakaki Y."/>
            <person name="Hanschen E.R."/>
            <person name="Ferris P.J."/>
            <person name="Michod R.E."/>
            <person name="Olson B.J.S.C."/>
            <person name="Nozaki H."/>
            <person name="Durand P.M."/>
        </authorList>
    </citation>
    <scope>NUCLEOTIDE SEQUENCE [LARGE SCALE GENOMIC DNA]</scope>
    <source>
        <strain evidence="3 4">NIES-571</strain>
    </source>
</reference>
<feature type="region of interest" description="Disordered" evidence="1">
    <location>
        <begin position="56"/>
        <end position="93"/>
    </location>
</feature>
<comment type="caution">
    <text evidence="3">The sequence shown here is derived from an EMBL/GenBank/DDBJ whole genome shotgun (WGS) entry which is preliminary data.</text>
</comment>
<dbReference type="AlphaFoldDB" id="A0A2J8AF51"/>
<evidence type="ECO:0000313" key="3">
    <source>
        <dbReference type="EMBL" id="PNH11153.1"/>
    </source>
</evidence>
<feature type="signal peptide" evidence="2">
    <location>
        <begin position="1"/>
        <end position="23"/>
    </location>
</feature>
<dbReference type="EMBL" id="PGGS01000037">
    <property type="protein sequence ID" value="PNH11153.1"/>
    <property type="molecule type" value="Genomic_DNA"/>
</dbReference>
<feature type="compositionally biased region" description="Low complexity" evidence="1">
    <location>
        <begin position="218"/>
        <end position="246"/>
    </location>
</feature>
<feature type="chain" id="PRO_5014345008" evidence="2">
    <location>
        <begin position="24"/>
        <end position="738"/>
    </location>
</feature>
<dbReference type="Proteomes" id="UP000236333">
    <property type="component" value="Unassembled WGS sequence"/>
</dbReference>
<feature type="compositionally biased region" description="Low complexity" evidence="1">
    <location>
        <begin position="609"/>
        <end position="635"/>
    </location>
</feature>